<dbReference type="AlphaFoldDB" id="S2K6F1"/>
<name>S2K6F1_MUCC1</name>
<accession>S2K6F1</accession>
<feature type="signal peptide" evidence="1">
    <location>
        <begin position="1"/>
        <end position="20"/>
    </location>
</feature>
<gene>
    <name evidence="2" type="ORF">HMPREF1544_05450</name>
</gene>
<evidence type="ECO:0000256" key="1">
    <source>
        <dbReference type="SAM" id="SignalP"/>
    </source>
</evidence>
<reference evidence="3" key="1">
    <citation type="submission" date="2013-05" db="EMBL/GenBank/DDBJ databases">
        <title>The Genome sequence of Mucor circinelloides f. circinelloides 1006PhL.</title>
        <authorList>
            <consortium name="The Broad Institute Genomics Platform"/>
            <person name="Cuomo C."/>
            <person name="Earl A."/>
            <person name="Findley K."/>
            <person name="Lee S.C."/>
            <person name="Walker B."/>
            <person name="Young S."/>
            <person name="Zeng Q."/>
            <person name="Gargeya S."/>
            <person name="Fitzgerald M."/>
            <person name="Haas B."/>
            <person name="Abouelleil A."/>
            <person name="Allen A.W."/>
            <person name="Alvarado L."/>
            <person name="Arachchi H.M."/>
            <person name="Berlin A.M."/>
            <person name="Chapman S.B."/>
            <person name="Gainer-Dewar J."/>
            <person name="Goldberg J."/>
            <person name="Griggs A."/>
            <person name="Gujja S."/>
            <person name="Hansen M."/>
            <person name="Howarth C."/>
            <person name="Imamovic A."/>
            <person name="Ireland A."/>
            <person name="Larimer J."/>
            <person name="McCowan C."/>
            <person name="Murphy C."/>
            <person name="Pearson M."/>
            <person name="Poon T.W."/>
            <person name="Priest M."/>
            <person name="Roberts A."/>
            <person name="Saif S."/>
            <person name="Shea T."/>
            <person name="Sisk P."/>
            <person name="Sykes S."/>
            <person name="Wortman J."/>
            <person name="Nusbaum C."/>
            <person name="Birren B."/>
        </authorList>
    </citation>
    <scope>NUCLEOTIDE SEQUENCE [LARGE SCALE GENOMIC DNA]</scope>
    <source>
        <strain evidence="3">1006PhL</strain>
    </source>
</reference>
<dbReference type="InParanoid" id="S2K6F1"/>
<sequence>MKLYALILTIVCFHLAVVFAGENKARLSRRTVKKIAQDAHVEKRSPDHVNIAATRCPWIGC</sequence>
<evidence type="ECO:0000313" key="3">
    <source>
        <dbReference type="Proteomes" id="UP000014254"/>
    </source>
</evidence>
<organism evidence="2 3">
    <name type="scientific">Mucor circinelloides f. circinelloides (strain 1006PhL)</name>
    <name type="common">Mucormycosis agent</name>
    <name type="synonym">Calyptromyces circinelloides</name>
    <dbReference type="NCBI Taxonomy" id="1220926"/>
    <lineage>
        <taxon>Eukaryota</taxon>
        <taxon>Fungi</taxon>
        <taxon>Fungi incertae sedis</taxon>
        <taxon>Mucoromycota</taxon>
        <taxon>Mucoromycotina</taxon>
        <taxon>Mucoromycetes</taxon>
        <taxon>Mucorales</taxon>
        <taxon>Mucorineae</taxon>
        <taxon>Mucoraceae</taxon>
        <taxon>Mucor</taxon>
    </lineage>
</organism>
<keyword evidence="1" id="KW-0732">Signal</keyword>
<dbReference type="OrthoDB" id="10290160at2759"/>
<proteinExistence type="predicted"/>
<dbReference type="EMBL" id="KE123962">
    <property type="protein sequence ID" value="EPB87790.1"/>
    <property type="molecule type" value="Genomic_DNA"/>
</dbReference>
<dbReference type="VEuPathDB" id="FungiDB:HMPREF1544_05450"/>
<dbReference type="Proteomes" id="UP000014254">
    <property type="component" value="Unassembled WGS sequence"/>
</dbReference>
<keyword evidence="3" id="KW-1185">Reference proteome</keyword>
<feature type="chain" id="PRO_5004498240" evidence="1">
    <location>
        <begin position="21"/>
        <end position="61"/>
    </location>
</feature>
<evidence type="ECO:0000313" key="2">
    <source>
        <dbReference type="EMBL" id="EPB87790.1"/>
    </source>
</evidence>
<dbReference type="OMA" id="CFHLAVV"/>
<protein>
    <submittedName>
        <fullName evidence="2">Uncharacterized protein</fullName>
    </submittedName>
</protein>